<organism evidence="3 4">
    <name type="scientific">Actinomadura alba</name>
    <dbReference type="NCBI Taxonomy" id="406431"/>
    <lineage>
        <taxon>Bacteria</taxon>
        <taxon>Bacillati</taxon>
        <taxon>Actinomycetota</taxon>
        <taxon>Actinomycetes</taxon>
        <taxon>Streptosporangiales</taxon>
        <taxon>Thermomonosporaceae</taxon>
        <taxon>Actinomadura</taxon>
    </lineage>
</organism>
<accession>A0ABR7LLL2</accession>
<comment type="caution">
    <text evidence="3">The sequence shown here is derived from an EMBL/GenBank/DDBJ whole genome shotgun (WGS) entry which is preliminary data.</text>
</comment>
<dbReference type="SUPFAM" id="SSF53383">
    <property type="entry name" value="PLP-dependent transferases"/>
    <property type="match status" value="1"/>
</dbReference>
<dbReference type="InterPro" id="IPR049315">
    <property type="entry name" value="GDC-P_N"/>
</dbReference>
<evidence type="ECO:0000256" key="1">
    <source>
        <dbReference type="ARBA" id="ARBA00023002"/>
    </source>
</evidence>
<evidence type="ECO:0000313" key="4">
    <source>
        <dbReference type="Proteomes" id="UP000805614"/>
    </source>
</evidence>
<dbReference type="NCBIfam" id="NF001696">
    <property type="entry name" value="PRK00451.1"/>
    <property type="match status" value="1"/>
</dbReference>
<dbReference type="InterPro" id="IPR023010">
    <property type="entry name" value="GcvPA"/>
</dbReference>
<sequence length="459" mass="48897">MPNSTPDAKTAMMRAVGITDVDELFEQIPADHLTAKPIGLDAGIAAESTVRRHVRRLLDRNDSCAENLNFLGAGCWQHYVPAVCDEIASRSEFLTPVWGTPSSDHGRNQAWFEYASQLGELVGMEFVGLPVYSWGAAAGHAVRMAARLTGRHEVVVPSTLDPERLAVIRTYCGPGEGNDPITVVVARHDPATGRVDLADLEAKVGEATAAVYLETPNHLGVIEADAAAVARLARSHGAETIVGVDPISLGVLMPPPEYGADIVVGTTQPLGVHLNAGGGVGGFIATRDDERYAREYPTLQVSLCDTIVPGERAFGMTLFHQTSYGSREDGNDWTGNSVYLWTVVNAVYMALMGPQGFADIGETIAANSAYAARRIGEVPGLRVLWPSGFFKEFVVDFTGTGRSVAAVNGFLRDRGIFGGKDLSADFPELGQAALYCVTEIHTADDITALVSALNEAVTA</sequence>
<dbReference type="EC" id="1.4.4.2" evidence="3"/>
<dbReference type="GO" id="GO:0004375">
    <property type="term" value="F:glycine dehydrogenase (decarboxylating) activity"/>
    <property type="evidence" value="ECO:0007669"/>
    <property type="project" value="UniProtKB-EC"/>
</dbReference>
<gene>
    <name evidence="3" type="primary">gcvPA</name>
    <name evidence="3" type="ORF">HKK74_09610</name>
</gene>
<proteinExistence type="predicted"/>
<name>A0ABR7LLL2_9ACTN</name>
<dbReference type="PANTHER" id="PTHR42806:SF1">
    <property type="entry name" value="GLYCINE DEHYDROGENASE (DECARBOXYLATING)"/>
    <property type="match status" value="1"/>
</dbReference>
<dbReference type="InterPro" id="IPR015422">
    <property type="entry name" value="PyrdxlP-dep_Trfase_small"/>
</dbReference>
<feature type="domain" description="Glycine cleavage system P-protein N-terminal" evidence="2">
    <location>
        <begin position="7"/>
        <end position="451"/>
    </location>
</feature>
<evidence type="ECO:0000259" key="2">
    <source>
        <dbReference type="Pfam" id="PF02347"/>
    </source>
</evidence>
<dbReference type="Gene3D" id="3.90.1150.10">
    <property type="entry name" value="Aspartate Aminotransferase, domain 1"/>
    <property type="match status" value="1"/>
</dbReference>
<evidence type="ECO:0000313" key="3">
    <source>
        <dbReference type="EMBL" id="MBC6465751.1"/>
    </source>
</evidence>
<dbReference type="EMBL" id="JABVEC010000005">
    <property type="protein sequence ID" value="MBC6465751.1"/>
    <property type="molecule type" value="Genomic_DNA"/>
</dbReference>
<dbReference type="InterPro" id="IPR015421">
    <property type="entry name" value="PyrdxlP-dep_Trfase_major"/>
</dbReference>
<dbReference type="InterPro" id="IPR015424">
    <property type="entry name" value="PyrdxlP-dep_Trfase"/>
</dbReference>
<dbReference type="Gene3D" id="3.40.640.10">
    <property type="entry name" value="Type I PLP-dependent aspartate aminotransferase-like (Major domain)"/>
    <property type="match status" value="1"/>
</dbReference>
<dbReference type="Proteomes" id="UP000805614">
    <property type="component" value="Unassembled WGS sequence"/>
</dbReference>
<dbReference type="Pfam" id="PF02347">
    <property type="entry name" value="GDC-P"/>
    <property type="match status" value="1"/>
</dbReference>
<keyword evidence="4" id="KW-1185">Reference proteome</keyword>
<keyword evidence="1 3" id="KW-0560">Oxidoreductase</keyword>
<reference evidence="3 4" key="1">
    <citation type="submission" date="2020-06" db="EMBL/GenBank/DDBJ databases">
        <title>Actinomadura xiongansis sp. nov., isolated from soil of Baiyangdian.</title>
        <authorList>
            <person name="Zhang X."/>
        </authorList>
    </citation>
    <scope>NUCLEOTIDE SEQUENCE [LARGE SCALE GENOMIC DNA]</scope>
    <source>
        <strain evidence="3 4">HBUM206468</strain>
    </source>
</reference>
<dbReference type="PANTHER" id="PTHR42806">
    <property type="entry name" value="GLYCINE CLEAVAGE SYSTEM P-PROTEIN"/>
    <property type="match status" value="1"/>
</dbReference>
<protein>
    <submittedName>
        <fullName evidence="3">Aminomethyl-transferring glycine dehydrogenase subunit GcvPA</fullName>
        <ecNumber evidence="3">1.4.4.2</ecNumber>
    </submittedName>
</protein>